<keyword evidence="1" id="KW-1133">Transmembrane helix</keyword>
<dbReference type="InterPro" id="IPR011642">
    <property type="entry name" value="Gate_dom"/>
</dbReference>
<feature type="transmembrane region" description="Helical" evidence="1">
    <location>
        <begin position="385"/>
        <end position="407"/>
    </location>
</feature>
<evidence type="ECO:0000259" key="2">
    <source>
        <dbReference type="Pfam" id="PF07670"/>
    </source>
</evidence>
<proteinExistence type="predicted"/>
<feature type="transmembrane region" description="Helical" evidence="1">
    <location>
        <begin position="96"/>
        <end position="113"/>
    </location>
</feature>
<reference evidence="3 4" key="1">
    <citation type="submission" date="2021-03" db="EMBL/GenBank/DDBJ databases">
        <title>Genomic Encyclopedia of Type Strains, Phase IV (KMG-IV): sequencing the most valuable type-strain genomes for metagenomic binning, comparative biology and taxonomic classification.</title>
        <authorList>
            <person name="Goeker M."/>
        </authorList>
    </citation>
    <scope>NUCLEOTIDE SEQUENCE [LARGE SCALE GENOMIC DNA]</scope>
    <source>
        <strain evidence="3 4">DSM 26806</strain>
    </source>
</reference>
<feature type="transmembrane region" description="Helical" evidence="1">
    <location>
        <begin position="296"/>
        <end position="322"/>
    </location>
</feature>
<protein>
    <submittedName>
        <fullName evidence="3">Sporulation integral membrane protein YlbJ</fullName>
    </submittedName>
</protein>
<comment type="caution">
    <text evidence="3">The sequence shown here is derived from an EMBL/GenBank/DDBJ whole genome shotgun (WGS) entry which is preliminary data.</text>
</comment>
<dbReference type="EMBL" id="JAGGLD010000003">
    <property type="protein sequence ID" value="MBP2001170.1"/>
    <property type="molecule type" value="Genomic_DNA"/>
</dbReference>
<evidence type="ECO:0000313" key="4">
    <source>
        <dbReference type="Proteomes" id="UP001519288"/>
    </source>
</evidence>
<feature type="transmembrane region" description="Helical" evidence="1">
    <location>
        <begin position="133"/>
        <end position="154"/>
    </location>
</feature>
<dbReference type="RefSeq" id="WP_209862050.1">
    <property type="nucleotide sequence ID" value="NZ_JAGGLD010000003.1"/>
</dbReference>
<keyword evidence="4" id="KW-1185">Reference proteome</keyword>
<feature type="domain" description="Nucleoside transporter/FeoB GTPase Gate" evidence="2">
    <location>
        <begin position="55"/>
        <end position="148"/>
    </location>
</feature>
<feature type="transmembrane region" description="Helical" evidence="1">
    <location>
        <begin position="360"/>
        <end position="379"/>
    </location>
</feature>
<name>A0ABS4JHG6_9BACL</name>
<feature type="transmembrane region" description="Helical" evidence="1">
    <location>
        <begin position="228"/>
        <end position="253"/>
    </location>
</feature>
<accession>A0ABS4JHG6</accession>
<dbReference type="Pfam" id="PF07670">
    <property type="entry name" value="Gate"/>
    <property type="match status" value="1"/>
</dbReference>
<evidence type="ECO:0000256" key="1">
    <source>
        <dbReference type="SAM" id="Phobius"/>
    </source>
</evidence>
<feature type="transmembrane region" description="Helical" evidence="1">
    <location>
        <begin position="55"/>
        <end position="76"/>
    </location>
</feature>
<feature type="transmembrane region" description="Helical" evidence="1">
    <location>
        <begin position="328"/>
        <end position="348"/>
    </location>
</feature>
<sequence>MNPHKSEQIPIPHEHSLMVTISLGLGAVLLAICVVQNPGAAFEAALQGLTLWWRIVFPGLLPFLMLSQMLIAYGFVHALGQMLNPFFRKLLGIPGSAAWLIPLGLTAGFPAGAEAAAQLYKKNQLSARDAERLAALSHFCNPMLLIVVIGTGFLHRPALGLLLASIHVLSGLIAGMAFHLLMQMQRKKTSLSSSQAEIASDRHVSWLRSTSSRMNEARLLDGRSFGKLLGDTVTTSVQTLMMVGGYMLIFAVILRMAGQFLPDTIASYILPGLVEIHLGAYAVAESAISSPAFQAALLSAILGWSGLCAYLQVQAVMISAGLRIQGFILMRLLHAITAFGLTFLLWIPLVRIFPEALPTYLANGMSMAGYNSAAILPGWKQALFLWPWQSIILTITIASLILFSLIWKKQQSKL</sequence>
<organism evidence="3 4">
    <name type="scientific">Paenibacillus shirakamiensis</name>
    <dbReference type="NCBI Taxonomy" id="1265935"/>
    <lineage>
        <taxon>Bacteria</taxon>
        <taxon>Bacillati</taxon>
        <taxon>Bacillota</taxon>
        <taxon>Bacilli</taxon>
        <taxon>Bacillales</taxon>
        <taxon>Paenibacillaceae</taxon>
        <taxon>Paenibacillus</taxon>
    </lineage>
</organism>
<feature type="transmembrane region" description="Helical" evidence="1">
    <location>
        <begin position="265"/>
        <end position="284"/>
    </location>
</feature>
<keyword evidence="1" id="KW-0472">Membrane</keyword>
<feature type="transmembrane region" description="Helical" evidence="1">
    <location>
        <begin position="15"/>
        <end position="35"/>
    </location>
</feature>
<keyword evidence="1" id="KW-0812">Transmembrane</keyword>
<feature type="transmembrane region" description="Helical" evidence="1">
    <location>
        <begin position="160"/>
        <end position="181"/>
    </location>
</feature>
<gene>
    <name evidence="3" type="ORF">J2Z69_002213</name>
</gene>
<dbReference type="Proteomes" id="UP001519288">
    <property type="component" value="Unassembled WGS sequence"/>
</dbReference>
<evidence type="ECO:0000313" key="3">
    <source>
        <dbReference type="EMBL" id="MBP2001170.1"/>
    </source>
</evidence>